<evidence type="ECO:0000313" key="3">
    <source>
        <dbReference type="Proteomes" id="UP001160142"/>
    </source>
</evidence>
<comment type="caution">
    <text evidence="2">The sequence shown here is derived from an EMBL/GenBank/DDBJ whole genome shotgun (WGS) entry which is preliminary data.</text>
</comment>
<evidence type="ECO:0000256" key="1">
    <source>
        <dbReference type="SAM" id="MobiDB-lite"/>
    </source>
</evidence>
<dbReference type="EMBL" id="JARXVQ010000001">
    <property type="protein sequence ID" value="MDH6181826.1"/>
    <property type="molecule type" value="Genomic_DNA"/>
</dbReference>
<reference evidence="2 3" key="1">
    <citation type="submission" date="2023-04" db="EMBL/GenBank/DDBJ databases">
        <title>Genome Encyclopedia of Bacteria and Archaea VI: Functional Genomics of Type Strains.</title>
        <authorList>
            <person name="Whitman W."/>
        </authorList>
    </citation>
    <scope>NUCLEOTIDE SEQUENCE [LARGE SCALE GENOMIC DNA]</scope>
    <source>
        <strain evidence="2 3">SG_E_30_P1</strain>
    </source>
</reference>
<proteinExistence type="predicted"/>
<accession>A0ABT6KPU3</accession>
<dbReference type="RefSeq" id="WP_322134127.1">
    <property type="nucleotide sequence ID" value="NZ_CP085036.1"/>
</dbReference>
<gene>
    <name evidence="2" type="ORF">M2152_002008</name>
</gene>
<feature type="compositionally biased region" description="Basic and acidic residues" evidence="1">
    <location>
        <begin position="123"/>
        <end position="157"/>
    </location>
</feature>
<organism evidence="2 3">
    <name type="scientific">Antiquaquibacter oligotrophicus</name>
    <dbReference type="NCBI Taxonomy" id="2880260"/>
    <lineage>
        <taxon>Bacteria</taxon>
        <taxon>Bacillati</taxon>
        <taxon>Actinomycetota</taxon>
        <taxon>Actinomycetes</taxon>
        <taxon>Micrococcales</taxon>
        <taxon>Microbacteriaceae</taxon>
        <taxon>Antiquaquibacter</taxon>
    </lineage>
</organism>
<evidence type="ECO:0008006" key="4">
    <source>
        <dbReference type="Google" id="ProtNLM"/>
    </source>
</evidence>
<dbReference type="Proteomes" id="UP001160142">
    <property type="component" value="Unassembled WGS sequence"/>
</dbReference>
<protein>
    <recommendedName>
        <fullName evidence="4">Helix-turn-helix domain-containing protein</fullName>
    </recommendedName>
</protein>
<keyword evidence="3" id="KW-1185">Reference proteome</keyword>
<name>A0ABT6KPU3_9MICO</name>
<feature type="region of interest" description="Disordered" evidence="1">
    <location>
        <begin position="116"/>
        <end position="181"/>
    </location>
</feature>
<evidence type="ECO:0000313" key="2">
    <source>
        <dbReference type="EMBL" id="MDH6181826.1"/>
    </source>
</evidence>
<sequence>MADARIKRVKLSFERNYTQMPNEWHRDPQLSLRARGLLGLLMSHDENYIVSVKSLVAQNPEGREAIEGAMRELKAKGYLRLHTKRGVHGRVDGWIWELTDPVEAARQDAANRLQGFPDYGSAELRKSRGTAEPHLKEQHQKELTQVKDGDPRTRAGEGMDASGGSPRAATETREEKYARLQHQPCPWRKGAEHDFAPGKPCSGCGIHAGQYLDENREVRYLSDLLEGER</sequence>